<dbReference type="InterPro" id="IPR015590">
    <property type="entry name" value="Aldehyde_DH_dom"/>
</dbReference>
<keyword evidence="2" id="KW-0560">Oxidoreductase</keyword>
<organism evidence="5">
    <name type="scientific">freshwater metagenome</name>
    <dbReference type="NCBI Taxonomy" id="449393"/>
    <lineage>
        <taxon>unclassified sequences</taxon>
        <taxon>metagenomes</taxon>
        <taxon>ecological metagenomes</taxon>
    </lineage>
</organism>
<dbReference type="AlphaFoldDB" id="A0A6J7DGB4"/>
<accession>A0A6J7DGB4</accession>
<dbReference type="EC" id="1.2.1.27" evidence="1"/>
<dbReference type="CDD" id="cd07085">
    <property type="entry name" value="ALDH_F6_MMSDH"/>
    <property type="match status" value="1"/>
</dbReference>
<dbReference type="FunFam" id="3.40.605.10:FF:000003">
    <property type="entry name" value="Methylmalonate-semialdehyde dehydrogenase [acylating]"/>
    <property type="match status" value="1"/>
</dbReference>
<dbReference type="InterPro" id="IPR016160">
    <property type="entry name" value="Ald_DH_CS_CYS"/>
</dbReference>
<dbReference type="GO" id="GO:0006210">
    <property type="term" value="P:thymine catabolic process"/>
    <property type="evidence" value="ECO:0007669"/>
    <property type="project" value="TreeGrafter"/>
</dbReference>
<dbReference type="InterPro" id="IPR010061">
    <property type="entry name" value="MeMal-semiAld_DH"/>
</dbReference>
<dbReference type="PANTHER" id="PTHR43866:SF4">
    <property type="entry name" value="MALONATE-SEMIALDEHYDE DEHYDROGENASE"/>
    <property type="match status" value="1"/>
</dbReference>
<dbReference type="InterPro" id="IPR016163">
    <property type="entry name" value="Ald_DH_C"/>
</dbReference>
<evidence type="ECO:0000256" key="3">
    <source>
        <dbReference type="ARBA" id="ARBA00023027"/>
    </source>
</evidence>
<feature type="domain" description="Aldehyde dehydrogenase" evidence="4">
    <location>
        <begin position="17"/>
        <end position="474"/>
    </location>
</feature>
<keyword evidence="3" id="KW-0520">NAD</keyword>
<dbReference type="PROSITE" id="PS00070">
    <property type="entry name" value="ALDEHYDE_DEHYDR_CYS"/>
    <property type="match status" value="1"/>
</dbReference>
<protein>
    <recommendedName>
        <fullName evidence="1">methylmalonate-semialdehyde dehydrogenase (CoA acylating)</fullName>
        <ecNumber evidence="1">1.2.1.27</ecNumber>
    </recommendedName>
</protein>
<dbReference type="Gene3D" id="3.40.309.10">
    <property type="entry name" value="Aldehyde Dehydrogenase, Chain A, domain 2"/>
    <property type="match status" value="1"/>
</dbReference>
<evidence type="ECO:0000259" key="4">
    <source>
        <dbReference type="Pfam" id="PF00171"/>
    </source>
</evidence>
<dbReference type="Pfam" id="PF00171">
    <property type="entry name" value="Aldedh"/>
    <property type="match status" value="1"/>
</dbReference>
<dbReference type="SUPFAM" id="SSF53720">
    <property type="entry name" value="ALDH-like"/>
    <property type="match status" value="1"/>
</dbReference>
<evidence type="ECO:0000313" key="5">
    <source>
        <dbReference type="EMBL" id="CAB4869546.1"/>
    </source>
</evidence>
<proteinExistence type="predicted"/>
<dbReference type="InterPro" id="IPR016161">
    <property type="entry name" value="Ald_DH/histidinol_DH"/>
</dbReference>
<dbReference type="GO" id="GO:0006574">
    <property type="term" value="P:L-valine catabolic process"/>
    <property type="evidence" value="ECO:0007669"/>
    <property type="project" value="TreeGrafter"/>
</dbReference>
<evidence type="ECO:0000256" key="1">
    <source>
        <dbReference type="ARBA" id="ARBA00013048"/>
    </source>
</evidence>
<dbReference type="InterPro" id="IPR016162">
    <property type="entry name" value="Ald_DH_N"/>
</dbReference>
<evidence type="ECO:0000256" key="2">
    <source>
        <dbReference type="ARBA" id="ARBA00023002"/>
    </source>
</evidence>
<reference evidence="5" key="1">
    <citation type="submission" date="2020-05" db="EMBL/GenBank/DDBJ databases">
        <authorList>
            <person name="Chiriac C."/>
            <person name="Salcher M."/>
            <person name="Ghai R."/>
            <person name="Kavagutti S V."/>
        </authorList>
    </citation>
    <scope>NUCLEOTIDE SEQUENCE</scope>
</reference>
<name>A0A6J7DGB4_9ZZZZ</name>
<dbReference type="Gene3D" id="3.40.605.10">
    <property type="entry name" value="Aldehyde Dehydrogenase, Chain A, domain 1"/>
    <property type="match status" value="1"/>
</dbReference>
<dbReference type="FunFam" id="3.40.309.10:FF:000002">
    <property type="entry name" value="Methylmalonate-semialdehyde dehydrogenase (Acylating)"/>
    <property type="match status" value="1"/>
</dbReference>
<sequence length="494" mass="52465">MNTIPHFVNGQRVEVASEQHLTVFNPATAQAVGTLSVPSTAFLDEVVATTVAAAAEWRSASLSRRTAVLFAFRELLVRHTDELALLITTEQGKTLADARGELARGLENVEYACGLADHLKGEFASQVADGVDVHSFREPIGVVLAITPFNFPAMVPLWMLANAIAAGNGVVLKPSERDPSAAVRLAELLIEAGLPAGVLNVVHGDRHTVEYLLEHPSLEAISFVGSTPVAQSIYATGTRLGKRVQALGGAKNHMVVLPDADIVIAADAAINAGFGAAGERCMAISVVVAVGDSADVLVEAIANRMDRLTVGSGIDSTSDMGPLITQEHRDRVASYVKNAPSEGAVIVRSGADLIERPGFYFGPSLIDHVTADMACYRDEIFGPVLCVVRVENFDDAVALVNANPFGNGVAIFTRDGNAARLFSRAVSVGMIGINVPLPVPMASFSFGGWKNSLFGHAHMYGPEGMAFYTRGKVVTSRWPEPNESQIDLGFPRTR</sequence>
<dbReference type="PANTHER" id="PTHR43866">
    <property type="entry name" value="MALONATE-SEMIALDEHYDE DEHYDROGENASE"/>
    <property type="match status" value="1"/>
</dbReference>
<dbReference type="GO" id="GO:0004491">
    <property type="term" value="F:methylmalonate-semialdehyde dehydrogenase (acylating, NAD) activity"/>
    <property type="evidence" value="ECO:0007669"/>
    <property type="project" value="UniProtKB-EC"/>
</dbReference>
<dbReference type="NCBIfam" id="TIGR01722">
    <property type="entry name" value="MMSDH"/>
    <property type="match status" value="1"/>
</dbReference>
<dbReference type="EMBL" id="CAFBLN010000023">
    <property type="protein sequence ID" value="CAB4869546.1"/>
    <property type="molecule type" value="Genomic_DNA"/>
</dbReference>
<gene>
    <name evidence="5" type="ORF">UFOPK3381_00719</name>
</gene>